<dbReference type="PANTHER" id="PTHR23090:SF9">
    <property type="entry name" value="GLUTAMINE-DEPENDENT NAD(+) SYNTHETASE"/>
    <property type="match status" value="1"/>
</dbReference>
<evidence type="ECO:0000313" key="11">
    <source>
        <dbReference type="EMBL" id="MBC8540530.1"/>
    </source>
</evidence>
<keyword evidence="6 7" id="KW-0520">NAD</keyword>
<gene>
    <name evidence="7" type="primary">nadE</name>
    <name evidence="11" type="ORF">H8698_06030</name>
</gene>
<dbReference type="SUPFAM" id="SSF56317">
    <property type="entry name" value="Carbon-nitrogen hydrolase"/>
    <property type="match status" value="1"/>
</dbReference>
<dbReference type="SUPFAM" id="SSF52402">
    <property type="entry name" value="Adenine nucleotide alpha hydrolases-like"/>
    <property type="match status" value="1"/>
</dbReference>
<feature type="binding site" evidence="7">
    <location>
        <position position="203"/>
    </location>
    <ligand>
        <name>L-glutamine</name>
        <dbReference type="ChEBI" id="CHEBI:58359"/>
    </ligand>
</feature>
<feature type="binding site" evidence="7">
    <location>
        <position position="471"/>
    </location>
    <ligand>
        <name>ATP</name>
        <dbReference type="ChEBI" id="CHEBI:30616"/>
    </ligand>
</feature>
<evidence type="ECO:0000256" key="7">
    <source>
        <dbReference type="HAMAP-Rule" id="MF_02090"/>
    </source>
</evidence>
<evidence type="ECO:0000256" key="4">
    <source>
        <dbReference type="ARBA" id="ARBA00022741"/>
    </source>
</evidence>
<feature type="binding site" evidence="7">
    <location>
        <position position="120"/>
    </location>
    <ligand>
        <name>L-glutamine</name>
        <dbReference type="ChEBI" id="CHEBI:58359"/>
    </ligand>
</feature>
<organism evidence="11 12">
    <name type="scientific">Congzhengia minquanensis</name>
    <dbReference type="NCBI Taxonomy" id="2763657"/>
    <lineage>
        <taxon>Bacteria</taxon>
        <taxon>Bacillati</taxon>
        <taxon>Bacillota</taxon>
        <taxon>Clostridia</taxon>
        <taxon>Eubacteriales</taxon>
        <taxon>Oscillospiraceae</taxon>
        <taxon>Congzhengia</taxon>
    </lineage>
</organism>
<dbReference type="HAMAP" id="MF_02090">
    <property type="entry name" value="NadE_glutamine_dep"/>
    <property type="match status" value="1"/>
</dbReference>
<evidence type="ECO:0000256" key="6">
    <source>
        <dbReference type="ARBA" id="ARBA00023027"/>
    </source>
</evidence>
<dbReference type="CDD" id="cd00553">
    <property type="entry name" value="NAD_synthase"/>
    <property type="match status" value="1"/>
</dbReference>
<dbReference type="EMBL" id="JACRSU010000002">
    <property type="protein sequence ID" value="MBC8540530.1"/>
    <property type="molecule type" value="Genomic_DNA"/>
</dbReference>
<comment type="caution">
    <text evidence="11">The sequence shown here is derived from an EMBL/GenBank/DDBJ whole genome shotgun (WGS) entry which is preliminary data.</text>
</comment>
<keyword evidence="3 7" id="KW-0436">Ligase</keyword>
<reference evidence="11" key="1">
    <citation type="submission" date="2020-08" db="EMBL/GenBank/DDBJ databases">
        <title>Genome public.</title>
        <authorList>
            <person name="Liu C."/>
            <person name="Sun Q."/>
        </authorList>
    </citation>
    <scope>NUCLEOTIDE SEQUENCE</scope>
    <source>
        <strain evidence="11">H8</strain>
    </source>
</reference>
<dbReference type="PROSITE" id="PS50263">
    <property type="entry name" value="CN_HYDROLASE"/>
    <property type="match status" value="1"/>
</dbReference>
<feature type="active site" description="Nucleophile; for glutaminase activity" evidence="7">
    <location>
        <position position="176"/>
    </location>
</feature>
<accession>A0A926HYV4</accession>
<comment type="function">
    <text evidence="7">Catalyzes the ATP-dependent amidation of deamido-NAD to form NAD. Uses L-glutamine as a nitrogen source.</text>
</comment>
<name>A0A926HYV4_9FIRM</name>
<feature type="binding site" evidence="7">
    <location>
        <position position="609"/>
    </location>
    <ligand>
        <name>deamido-NAD(+)</name>
        <dbReference type="ChEBI" id="CHEBI:58437"/>
        <note>ligand shared between two neighboring subunits</note>
    </ligand>
</feature>
<dbReference type="Gene3D" id="3.60.110.10">
    <property type="entry name" value="Carbon-nitrogen hydrolase"/>
    <property type="match status" value="1"/>
</dbReference>
<evidence type="ECO:0000313" key="12">
    <source>
        <dbReference type="Proteomes" id="UP000611762"/>
    </source>
</evidence>
<comment type="pathway">
    <text evidence="1 7 8">Cofactor biosynthesis; NAD(+) biosynthesis; NAD(+) from deamido-NAD(+) (L-Gln route): step 1/1.</text>
</comment>
<dbReference type="InterPro" id="IPR014445">
    <property type="entry name" value="Gln-dep_NAD_synthase"/>
</dbReference>
<evidence type="ECO:0000259" key="10">
    <source>
        <dbReference type="PROSITE" id="PS50263"/>
    </source>
</evidence>
<feature type="binding site" evidence="7">
    <location>
        <position position="209"/>
    </location>
    <ligand>
        <name>L-glutamine</name>
        <dbReference type="ChEBI" id="CHEBI:58359"/>
    </ligand>
</feature>
<evidence type="ECO:0000256" key="5">
    <source>
        <dbReference type="ARBA" id="ARBA00022840"/>
    </source>
</evidence>
<dbReference type="GO" id="GO:0008795">
    <property type="term" value="F:NAD+ synthase activity"/>
    <property type="evidence" value="ECO:0007669"/>
    <property type="project" value="UniProtKB-UniRule"/>
</dbReference>
<dbReference type="InterPro" id="IPR014729">
    <property type="entry name" value="Rossmann-like_a/b/a_fold"/>
</dbReference>
<dbReference type="GO" id="GO:0003952">
    <property type="term" value="F:NAD+ synthase (glutamine-hydrolyzing) activity"/>
    <property type="evidence" value="ECO:0007669"/>
    <property type="project" value="UniProtKB-UniRule"/>
</dbReference>
<dbReference type="GO" id="GO:0004359">
    <property type="term" value="F:glutaminase activity"/>
    <property type="evidence" value="ECO:0007669"/>
    <property type="project" value="InterPro"/>
</dbReference>
<dbReference type="EC" id="6.3.5.1" evidence="7 8"/>
<dbReference type="InterPro" id="IPR003010">
    <property type="entry name" value="C-N_Hydrolase"/>
</dbReference>
<dbReference type="Pfam" id="PF02540">
    <property type="entry name" value="NAD_synthase"/>
    <property type="match status" value="1"/>
</dbReference>
<sequence>MFDFVRISCCVPKVAVANTEKNTQDIIKKLKEAEAAKSNFIVFPELCITGYTCGDLFFQERLMSGVNESLFKIASATENSEAVVVLGAPINIAGQLYNCSVVLAKGKIIGIVPKTFIPNYNEFYEKRWFSSAEDLTEPYMNSKNLFPENDYSYDIPLGSSLIFETENGIKFGAEICEDLWMPVPPCIGLALHGAELIFNLSASNETIGKRTYRRDMVKQQSSKCYCAYAYVSCGTDESTTDLIFSGHSLVAENGTITFENKKFLDTDYVLTADVDLGKIKADRLKYKSYKDATSLYQGDSVKFVKLPAVTESDGMLYEVRKHPFIPSEKKARIERCLNIFEMQTQALKKRLAITGGRAVIGVSGGLDSTLALLVTSAAVKQLGLPPTNICAVTMPCFGTTDRTFHNAVALMESLGVTTKNISIKEACVQHFKDIGHDINVHDITYENVQARERTQVLMDMSNEFGGIVVGTGDLSELALGWCTYCGDQMSMYGVNAGVPKTLVRWMINSLTENNVFPESTEILKDVADTPISPELLPPDAEGKIAQKTEDVVGPYELHDFFLYYVLRYGFSPAKIYCLANRAFAGIYDKATVLKWLKTFYKRFFTQQFKRSCMPDGVKIGSVCLSPRGDWRMPSDAESTIWINEVETLGE</sequence>
<dbReference type="Gene3D" id="1.10.10.1140">
    <property type="entry name" value="Glutamine-dependent NAD+ synthetase, C-terminal domain"/>
    <property type="match status" value="1"/>
</dbReference>
<evidence type="ECO:0000256" key="8">
    <source>
        <dbReference type="PIRNR" id="PIRNR006630"/>
    </source>
</evidence>
<dbReference type="PIRSF" id="PIRSF006630">
    <property type="entry name" value="NADS_GAT"/>
    <property type="match status" value="1"/>
</dbReference>
<feature type="binding site" evidence="7">
    <location>
        <position position="447"/>
    </location>
    <ligand>
        <name>deamido-NAD(+)</name>
        <dbReference type="ChEBI" id="CHEBI:58437"/>
        <note>ligand shared between two neighboring subunits</note>
    </ligand>
</feature>
<feature type="binding site" evidence="7">
    <location>
        <begin position="361"/>
        <end position="368"/>
    </location>
    <ligand>
        <name>ATP</name>
        <dbReference type="ChEBI" id="CHEBI:30616"/>
    </ligand>
</feature>
<dbReference type="Pfam" id="PF00795">
    <property type="entry name" value="CN_hydrolase"/>
    <property type="match status" value="1"/>
</dbReference>
<keyword evidence="4 7" id="KW-0547">Nucleotide-binding</keyword>
<dbReference type="Gene3D" id="3.40.50.620">
    <property type="entry name" value="HUPs"/>
    <property type="match status" value="1"/>
</dbReference>
<comment type="similarity">
    <text evidence="9">Belongs to the NAD synthetase family.</text>
</comment>
<feature type="active site" description="For glutaminase activity" evidence="7">
    <location>
        <position position="114"/>
    </location>
</feature>
<feature type="domain" description="CN hydrolase" evidence="10">
    <location>
        <begin position="5"/>
        <end position="276"/>
    </location>
</feature>
<feature type="active site" description="Proton acceptor; for glutaminase activity" evidence="7">
    <location>
        <position position="45"/>
    </location>
</feature>
<feature type="binding site" evidence="7">
    <location>
        <position position="476"/>
    </location>
    <ligand>
        <name>deamido-NAD(+)</name>
        <dbReference type="ChEBI" id="CHEBI:58437"/>
        <note>ligand shared between two neighboring subunits</note>
    </ligand>
</feature>
<keyword evidence="5 7" id="KW-0067">ATP-binding</keyword>
<dbReference type="GO" id="GO:0009435">
    <property type="term" value="P:NAD+ biosynthetic process"/>
    <property type="evidence" value="ECO:0007669"/>
    <property type="project" value="UniProtKB-UniRule"/>
</dbReference>
<dbReference type="InterPro" id="IPR041856">
    <property type="entry name" value="NAD+_synth_C"/>
</dbReference>
<protein>
    <recommendedName>
        <fullName evidence="7 8">Glutamine-dependent NAD(+) synthetase</fullName>
        <ecNumber evidence="7 8">6.3.5.1</ecNumber>
    </recommendedName>
    <alternativeName>
        <fullName evidence="7 8">NAD(+) synthase [glutamine-hydrolyzing]</fullName>
    </alternativeName>
</protein>
<evidence type="ECO:0000256" key="9">
    <source>
        <dbReference type="RuleBase" id="RU003811"/>
    </source>
</evidence>
<feature type="binding site" evidence="7">
    <location>
        <begin position="481"/>
        <end position="484"/>
    </location>
    <ligand>
        <name>deamido-NAD(+)</name>
        <dbReference type="ChEBI" id="CHEBI:58437"/>
        <note>ligand shared between two neighboring subunits</note>
    </ligand>
</feature>
<dbReference type="GO" id="GO:0005737">
    <property type="term" value="C:cytoplasm"/>
    <property type="evidence" value="ECO:0007669"/>
    <property type="project" value="InterPro"/>
</dbReference>
<dbReference type="CDD" id="cd07570">
    <property type="entry name" value="GAT_Gln-NAD-synth"/>
    <property type="match status" value="1"/>
</dbReference>
<proteinExistence type="inferred from homology"/>
<dbReference type="InterPro" id="IPR036526">
    <property type="entry name" value="C-N_Hydrolase_sf"/>
</dbReference>
<evidence type="ECO:0000256" key="1">
    <source>
        <dbReference type="ARBA" id="ARBA00005188"/>
    </source>
</evidence>
<dbReference type="AlphaFoldDB" id="A0A926HYV4"/>
<dbReference type="NCBIfam" id="NF002730">
    <property type="entry name" value="PRK02628.1"/>
    <property type="match status" value="1"/>
</dbReference>
<evidence type="ECO:0000256" key="3">
    <source>
        <dbReference type="ARBA" id="ARBA00022598"/>
    </source>
</evidence>
<evidence type="ECO:0000256" key="2">
    <source>
        <dbReference type="ARBA" id="ARBA00007145"/>
    </source>
</evidence>
<comment type="similarity">
    <text evidence="2 7 8">In the C-terminal section; belongs to the NAD synthetase family.</text>
</comment>
<dbReference type="PANTHER" id="PTHR23090">
    <property type="entry name" value="NH 3 /GLUTAMINE-DEPENDENT NAD + SYNTHETASE"/>
    <property type="match status" value="1"/>
</dbReference>
<comment type="catalytic activity">
    <reaction evidence="7 8">
        <text>deamido-NAD(+) + L-glutamine + ATP + H2O = L-glutamate + AMP + diphosphate + NAD(+) + H(+)</text>
        <dbReference type="Rhea" id="RHEA:24384"/>
        <dbReference type="ChEBI" id="CHEBI:15377"/>
        <dbReference type="ChEBI" id="CHEBI:15378"/>
        <dbReference type="ChEBI" id="CHEBI:29985"/>
        <dbReference type="ChEBI" id="CHEBI:30616"/>
        <dbReference type="ChEBI" id="CHEBI:33019"/>
        <dbReference type="ChEBI" id="CHEBI:57540"/>
        <dbReference type="ChEBI" id="CHEBI:58359"/>
        <dbReference type="ChEBI" id="CHEBI:58437"/>
        <dbReference type="ChEBI" id="CHEBI:456215"/>
        <dbReference type="EC" id="6.3.5.1"/>
    </reaction>
</comment>
<dbReference type="InterPro" id="IPR003694">
    <property type="entry name" value="NAD_synthase"/>
</dbReference>
<dbReference type="RefSeq" id="WP_249311708.1">
    <property type="nucleotide sequence ID" value="NZ_JACRSU010000002.1"/>
</dbReference>
<keyword evidence="12" id="KW-1185">Reference proteome</keyword>
<dbReference type="Proteomes" id="UP000611762">
    <property type="component" value="Unassembled WGS sequence"/>
</dbReference>
<dbReference type="GO" id="GO:0005524">
    <property type="term" value="F:ATP binding"/>
    <property type="evidence" value="ECO:0007669"/>
    <property type="project" value="UniProtKB-UniRule"/>
</dbReference>
<dbReference type="InterPro" id="IPR022310">
    <property type="entry name" value="NAD/GMP_synthase"/>
</dbReference>
<dbReference type="NCBIfam" id="TIGR00552">
    <property type="entry name" value="nadE"/>
    <property type="match status" value="1"/>
</dbReference>